<keyword evidence="2" id="KW-1185">Reference proteome</keyword>
<gene>
    <name evidence="1" type="ORF">BT63DRAFT_422918</name>
</gene>
<accession>A0A6A6UJP2</accession>
<dbReference type="EMBL" id="MU004232">
    <property type="protein sequence ID" value="KAF2672459.1"/>
    <property type="molecule type" value="Genomic_DNA"/>
</dbReference>
<evidence type="ECO:0000313" key="2">
    <source>
        <dbReference type="Proteomes" id="UP000799302"/>
    </source>
</evidence>
<organism evidence="1 2">
    <name type="scientific">Microthyrium microscopicum</name>
    <dbReference type="NCBI Taxonomy" id="703497"/>
    <lineage>
        <taxon>Eukaryota</taxon>
        <taxon>Fungi</taxon>
        <taxon>Dikarya</taxon>
        <taxon>Ascomycota</taxon>
        <taxon>Pezizomycotina</taxon>
        <taxon>Dothideomycetes</taxon>
        <taxon>Dothideomycetes incertae sedis</taxon>
        <taxon>Microthyriales</taxon>
        <taxon>Microthyriaceae</taxon>
        <taxon>Microthyrium</taxon>
    </lineage>
</organism>
<dbReference type="AlphaFoldDB" id="A0A6A6UJP2"/>
<name>A0A6A6UJP2_9PEZI</name>
<dbReference type="CDD" id="cd02208">
    <property type="entry name" value="cupin_RmlC-like"/>
    <property type="match status" value="1"/>
</dbReference>
<dbReference type="InterPro" id="IPR014710">
    <property type="entry name" value="RmlC-like_jellyroll"/>
</dbReference>
<evidence type="ECO:0008006" key="3">
    <source>
        <dbReference type="Google" id="ProtNLM"/>
    </source>
</evidence>
<protein>
    <recommendedName>
        <fullName evidence="3">Cupin 2 conserved barrel domain-containing protein</fullName>
    </recommendedName>
</protein>
<evidence type="ECO:0000313" key="1">
    <source>
        <dbReference type="EMBL" id="KAF2672459.1"/>
    </source>
</evidence>
<sequence>MSDTVQSTSKSTADHPVIAFDGAITSTTLVQPGLAFAAEVIFYLQHPQLRKLASQKPPLHFHCYQEEYIEVTEGKLAVEADGKEQVLTPEDGVFQIKPWTHHRLYPPPDDGSEITKFILSGAETEEQYQLDHLFFSNWYAYQDTVFVQGGKFSLVQILSMFDAGGSYLSFPKWVPGGRTLSRLMGIVVGRWIGGLMGYQPYYKEWSTDWELACRRMEGSYFQRRFIDRLRSG</sequence>
<dbReference type="Gene3D" id="2.60.120.10">
    <property type="entry name" value="Jelly Rolls"/>
    <property type="match status" value="1"/>
</dbReference>
<dbReference type="OrthoDB" id="9976870at2759"/>
<dbReference type="Proteomes" id="UP000799302">
    <property type="component" value="Unassembled WGS sequence"/>
</dbReference>
<dbReference type="InterPro" id="IPR011051">
    <property type="entry name" value="RmlC_Cupin_sf"/>
</dbReference>
<reference evidence="1" key="1">
    <citation type="journal article" date="2020" name="Stud. Mycol.">
        <title>101 Dothideomycetes genomes: a test case for predicting lifestyles and emergence of pathogens.</title>
        <authorList>
            <person name="Haridas S."/>
            <person name="Albert R."/>
            <person name="Binder M."/>
            <person name="Bloem J."/>
            <person name="Labutti K."/>
            <person name="Salamov A."/>
            <person name="Andreopoulos B."/>
            <person name="Baker S."/>
            <person name="Barry K."/>
            <person name="Bills G."/>
            <person name="Bluhm B."/>
            <person name="Cannon C."/>
            <person name="Castanera R."/>
            <person name="Culley D."/>
            <person name="Daum C."/>
            <person name="Ezra D."/>
            <person name="Gonzalez J."/>
            <person name="Henrissat B."/>
            <person name="Kuo A."/>
            <person name="Liang C."/>
            <person name="Lipzen A."/>
            <person name="Lutzoni F."/>
            <person name="Magnuson J."/>
            <person name="Mondo S."/>
            <person name="Nolan M."/>
            <person name="Ohm R."/>
            <person name="Pangilinan J."/>
            <person name="Park H.-J."/>
            <person name="Ramirez L."/>
            <person name="Alfaro M."/>
            <person name="Sun H."/>
            <person name="Tritt A."/>
            <person name="Yoshinaga Y."/>
            <person name="Zwiers L.-H."/>
            <person name="Turgeon B."/>
            <person name="Goodwin S."/>
            <person name="Spatafora J."/>
            <person name="Crous P."/>
            <person name="Grigoriev I."/>
        </authorList>
    </citation>
    <scope>NUCLEOTIDE SEQUENCE</scope>
    <source>
        <strain evidence="1">CBS 115976</strain>
    </source>
</reference>
<proteinExistence type="predicted"/>
<dbReference type="SUPFAM" id="SSF51182">
    <property type="entry name" value="RmlC-like cupins"/>
    <property type="match status" value="1"/>
</dbReference>